<evidence type="ECO:0000256" key="1">
    <source>
        <dbReference type="SAM" id="Phobius"/>
    </source>
</evidence>
<feature type="transmembrane region" description="Helical" evidence="1">
    <location>
        <begin position="33"/>
        <end position="53"/>
    </location>
</feature>
<accession>A0A532UVM1</accession>
<proteinExistence type="predicted"/>
<keyword evidence="1" id="KW-0472">Membrane</keyword>
<dbReference type="AlphaFoldDB" id="A0A532UVM1"/>
<dbReference type="EMBL" id="NJBO01000025">
    <property type="protein sequence ID" value="TKJ38988.1"/>
    <property type="molecule type" value="Genomic_DNA"/>
</dbReference>
<evidence type="ECO:0000313" key="2">
    <source>
        <dbReference type="EMBL" id="TKJ38988.1"/>
    </source>
</evidence>
<evidence type="ECO:0000313" key="3">
    <source>
        <dbReference type="Proteomes" id="UP000317778"/>
    </source>
</evidence>
<reference evidence="2 3" key="1">
    <citation type="submission" date="2017-06" db="EMBL/GenBank/DDBJ databases">
        <title>Novel microbial phyla capable of carbon fixation and sulfur reduction in deep-sea sediments.</title>
        <authorList>
            <person name="Huang J."/>
            <person name="Baker B."/>
            <person name="Wang Y."/>
        </authorList>
    </citation>
    <scope>NUCLEOTIDE SEQUENCE [LARGE SCALE GENOMIC DNA]</scope>
    <source>
        <strain evidence="2">B3_TA06</strain>
    </source>
</reference>
<feature type="transmembrane region" description="Helical" evidence="1">
    <location>
        <begin position="65"/>
        <end position="86"/>
    </location>
</feature>
<keyword evidence="1" id="KW-0812">Transmembrane</keyword>
<sequence>MPKLGLISFGLGIVAFIFFFVGPKQLTAQDVPILWYIAGWLAWAASLVGILIGVESLRQEKGKSIIWSVAGLILGGLALIMLLTWLSCAKIYTPPPVPVP</sequence>
<dbReference type="Proteomes" id="UP000317778">
    <property type="component" value="Unassembled WGS sequence"/>
</dbReference>
<name>A0A532UVM1_UNCT6</name>
<comment type="caution">
    <text evidence="2">The sequence shown here is derived from an EMBL/GenBank/DDBJ whole genome shotgun (WGS) entry which is preliminary data.</text>
</comment>
<keyword evidence="1" id="KW-1133">Transmembrane helix</keyword>
<gene>
    <name evidence="2" type="ORF">CEE36_10440</name>
</gene>
<organism evidence="2 3">
    <name type="scientific">candidate division TA06 bacterium B3_TA06</name>
    <dbReference type="NCBI Taxonomy" id="2012487"/>
    <lineage>
        <taxon>Bacteria</taxon>
        <taxon>Bacteria division TA06</taxon>
    </lineage>
</organism>
<protein>
    <submittedName>
        <fullName evidence="2">Uncharacterized protein</fullName>
    </submittedName>
</protein>